<reference evidence="2" key="1">
    <citation type="submission" date="2022-10" db="EMBL/GenBank/DDBJ databases">
        <title>Luteolibacter sp. GHJ8, whole genome shotgun sequencing project.</title>
        <authorList>
            <person name="Zhao G."/>
            <person name="Shen L."/>
        </authorList>
    </citation>
    <scope>NUCLEOTIDE SEQUENCE</scope>
    <source>
        <strain evidence="2">GHJ8</strain>
    </source>
</reference>
<name>A0ABT3FWV4_9BACT</name>
<dbReference type="PROSITE" id="PS51257">
    <property type="entry name" value="PROKAR_LIPOPROTEIN"/>
    <property type="match status" value="1"/>
</dbReference>
<sequence length="249" mass="27490">MRKASAIFLRIFAVLACLSLTACFEIREELWVHRDGSGKAELTYVVPRSAVALAGGTEGLDRRLRELMATQPKLKLEALSVTEGDTGVTVAATVTTDSMFNLMDLKKSEGMRTLPGAATDITGDFDVRMLGLDIDFSRTIKVKDALGLGAIGISAEDRQNRKLAYILHLPKKPKSSNAMVIEDGGKTLKWEVTLGEAMQKPLVTSFRARMPIPMAVWYGTALVIVALIVLAWKIWKWRRSRAVRRDLAD</sequence>
<keyword evidence="1" id="KW-0472">Membrane</keyword>
<keyword evidence="1" id="KW-1133">Transmembrane helix</keyword>
<evidence type="ECO:0008006" key="4">
    <source>
        <dbReference type="Google" id="ProtNLM"/>
    </source>
</evidence>
<dbReference type="Proteomes" id="UP001165653">
    <property type="component" value="Unassembled WGS sequence"/>
</dbReference>
<proteinExistence type="predicted"/>
<accession>A0ABT3FWV4</accession>
<feature type="transmembrane region" description="Helical" evidence="1">
    <location>
        <begin position="215"/>
        <end position="235"/>
    </location>
</feature>
<evidence type="ECO:0000256" key="1">
    <source>
        <dbReference type="SAM" id="Phobius"/>
    </source>
</evidence>
<protein>
    <recommendedName>
        <fullName evidence="4">DUF3153 domain-containing protein</fullName>
    </recommendedName>
</protein>
<keyword evidence="3" id="KW-1185">Reference proteome</keyword>
<keyword evidence="1" id="KW-0812">Transmembrane</keyword>
<evidence type="ECO:0000313" key="3">
    <source>
        <dbReference type="Proteomes" id="UP001165653"/>
    </source>
</evidence>
<comment type="caution">
    <text evidence="2">The sequence shown here is derived from an EMBL/GenBank/DDBJ whole genome shotgun (WGS) entry which is preliminary data.</text>
</comment>
<evidence type="ECO:0000313" key="2">
    <source>
        <dbReference type="EMBL" id="MCW1912064.1"/>
    </source>
</evidence>
<dbReference type="EMBL" id="JAPDDR010000001">
    <property type="protein sequence ID" value="MCW1912064.1"/>
    <property type="molecule type" value="Genomic_DNA"/>
</dbReference>
<organism evidence="2 3">
    <name type="scientific">Luteolibacter rhizosphaerae</name>
    <dbReference type="NCBI Taxonomy" id="2989719"/>
    <lineage>
        <taxon>Bacteria</taxon>
        <taxon>Pseudomonadati</taxon>
        <taxon>Verrucomicrobiota</taxon>
        <taxon>Verrucomicrobiia</taxon>
        <taxon>Verrucomicrobiales</taxon>
        <taxon>Verrucomicrobiaceae</taxon>
        <taxon>Luteolibacter</taxon>
    </lineage>
</organism>
<gene>
    <name evidence="2" type="ORF">OJ996_00655</name>
</gene>
<dbReference type="RefSeq" id="WP_264510110.1">
    <property type="nucleotide sequence ID" value="NZ_JAPDDR010000001.1"/>
</dbReference>